<dbReference type="SUPFAM" id="SSF48452">
    <property type="entry name" value="TPR-like"/>
    <property type="match status" value="1"/>
</dbReference>
<protein>
    <submittedName>
        <fullName evidence="1">Uncharacterized protein</fullName>
    </submittedName>
</protein>
<comment type="caution">
    <text evidence="1">The sequence shown here is derived from an EMBL/GenBank/DDBJ whole genome shotgun (WGS) entry which is preliminary data.</text>
</comment>
<organism evidence="1">
    <name type="scientific">marine sediment metagenome</name>
    <dbReference type="NCBI Taxonomy" id="412755"/>
    <lineage>
        <taxon>unclassified sequences</taxon>
        <taxon>metagenomes</taxon>
        <taxon>ecological metagenomes</taxon>
    </lineage>
</organism>
<evidence type="ECO:0000313" key="1">
    <source>
        <dbReference type="EMBL" id="GAI76697.1"/>
    </source>
</evidence>
<dbReference type="Gene3D" id="1.25.40.10">
    <property type="entry name" value="Tetratricopeptide repeat domain"/>
    <property type="match status" value="1"/>
</dbReference>
<feature type="non-terminal residue" evidence="1">
    <location>
        <position position="1"/>
    </location>
</feature>
<dbReference type="EMBL" id="BARW01006498">
    <property type="protein sequence ID" value="GAI76697.1"/>
    <property type="molecule type" value="Genomic_DNA"/>
</dbReference>
<dbReference type="AlphaFoldDB" id="X1R7H0"/>
<reference evidence="1" key="1">
    <citation type="journal article" date="2014" name="Front. Microbiol.">
        <title>High frequency of phylogenetically diverse reductive dehalogenase-homologous genes in deep subseafloor sedimentary metagenomes.</title>
        <authorList>
            <person name="Kawai M."/>
            <person name="Futagami T."/>
            <person name="Toyoda A."/>
            <person name="Takaki Y."/>
            <person name="Nishi S."/>
            <person name="Hori S."/>
            <person name="Arai W."/>
            <person name="Tsubouchi T."/>
            <person name="Morono Y."/>
            <person name="Uchiyama I."/>
            <person name="Ito T."/>
            <person name="Fujiyama A."/>
            <person name="Inagaki F."/>
            <person name="Takami H."/>
        </authorList>
    </citation>
    <scope>NUCLEOTIDE SEQUENCE</scope>
    <source>
        <strain evidence="1">Expedition CK06-06</strain>
    </source>
</reference>
<sequence length="305" mass="34797">GKGTDAEYARLISHTRSAADYEPENITYRHWLNVYRWRSVSQITDPDTGQTIISEALMPTVQDIVAEFHKARIVCPTYGPSYSMVGQIEKFVLNDESGAERIRKGFRLAPCDPIACFVAGCLDVSQGRDEDYVEKFEKAVQLDGKLFRDVVKIYVNYLSRPHLAMSAAGNNIDRLYRVAGVFEDMQYNDFAEQTWEKIKDLLEAQCSRPDARASAFASLGDIYKRKKQDNEATIECYRRALALDYGQVHWRLELARLLAEAQRFPEAMHQAKICLQLRPQLKTAEKLVADFSVNPAVFEDEIKLP</sequence>
<gene>
    <name evidence="1" type="ORF">S12H4_13645</name>
</gene>
<accession>X1R7H0</accession>
<name>X1R7H0_9ZZZZ</name>
<dbReference type="InterPro" id="IPR011990">
    <property type="entry name" value="TPR-like_helical_dom_sf"/>
</dbReference>
<proteinExistence type="predicted"/>